<gene>
    <name evidence="8" type="ORF">PYW07_009303</name>
</gene>
<keyword evidence="4" id="KW-1015">Disulfide bond</keyword>
<feature type="signal peptide" evidence="6">
    <location>
        <begin position="1"/>
        <end position="22"/>
    </location>
</feature>
<feature type="region of interest" description="Disordered" evidence="5">
    <location>
        <begin position="547"/>
        <end position="566"/>
    </location>
</feature>
<evidence type="ECO:0000256" key="1">
    <source>
        <dbReference type="ARBA" id="ARBA00022670"/>
    </source>
</evidence>
<evidence type="ECO:0000259" key="7">
    <source>
        <dbReference type="PROSITE" id="PS50240"/>
    </source>
</evidence>
<proteinExistence type="predicted"/>
<evidence type="ECO:0000313" key="9">
    <source>
        <dbReference type="Proteomes" id="UP001231518"/>
    </source>
</evidence>
<dbReference type="SMART" id="SM00020">
    <property type="entry name" value="Tryp_SPc"/>
    <property type="match status" value="1"/>
</dbReference>
<dbReference type="PANTHER" id="PTHR24276">
    <property type="entry name" value="POLYSERASE-RELATED"/>
    <property type="match status" value="1"/>
</dbReference>
<dbReference type="InterPro" id="IPR001254">
    <property type="entry name" value="Trypsin_dom"/>
</dbReference>
<dbReference type="GO" id="GO:0006508">
    <property type="term" value="P:proteolysis"/>
    <property type="evidence" value="ECO:0007669"/>
    <property type="project" value="UniProtKB-KW"/>
</dbReference>
<feature type="chain" id="PRO_5041974010" description="Peptidase S1 domain-containing protein" evidence="6">
    <location>
        <begin position="23"/>
        <end position="813"/>
    </location>
</feature>
<evidence type="ECO:0000313" key="8">
    <source>
        <dbReference type="EMBL" id="KAJ8709937.1"/>
    </source>
</evidence>
<dbReference type="InterPro" id="IPR043504">
    <property type="entry name" value="Peptidase_S1_PA_chymotrypsin"/>
</dbReference>
<keyword evidence="1" id="KW-0645">Protease</keyword>
<keyword evidence="3" id="KW-0720">Serine protease</keyword>
<name>A0AAD7YBB5_MYTSE</name>
<dbReference type="Proteomes" id="UP001231518">
    <property type="component" value="Chromosome 23"/>
</dbReference>
<dbReference type="GO" id="GO:0004252">
    <property type="term" value="F:serine-type endopeptidase activity"/>
    <property type="evidence" value="ECO:0007669"/>
    <property type="project" value="InterPro"/>
</dbReference>
<dbReference type="PANTHER" id="PTHR24276:SF98">
    <property type="entry name" value="FI18310P1-RELATED"/>
    <property type="match status" value="1"/>
</dbReference>
<feature type="region of interest" description="Disordered" evidence="5">
    <location>
        <begin position="788"/>
        <end position="813"/>
    </location>
</feature>
<feature type="compositionally biased region" description="Acidic residues" evidence="5">
    <location>
        <begin position="678"/>
        <end position="687"/>
    </location>
</feature>
<keyword evidence="6" id="KW-0732">Signal</keyword>
<protein>
    <recommendedName>
        <fullName evidence="7">Peptidase S1 domain-containing protein</fullName>
    </recommendedName>
</protein>
<reference evidence="8" key="1">
    <citation type="submission" date="2023-03" db="EMBL/GenBank/DDBJ databases">
        <title>Chromosome-level genomes of two armyworms, Mythimna separata and Mythimna loreyi, provide insights into the biosynthesis and reception of sex pheromones.</title>
        <authorList>
            <person name="Zhao H."/>
        </authorList>
    </citation>
    <scope>NUCLEOTIDE SEQUENCE</scope>
    <source>
        <strain evidence="8">BeijingLab</strain>
        <tissue evidence="8">Pupa</tissue>
    </source>
</reference>
<organism evidence="8 9">
    <name type="scientific">Mythimna separata</name>
    <name type="common">Oriental armyworm</name>
    <name type="synonym">Pseudaletia separata</name>
    <dbReference type="NCBI Taxonomy" id="271217"/>
    <lineage>
        <taxon>Eukaryota</taxon>
        <taxon>Metazoa</taxon>
        <taxon>Ecdysozoa</taxon>
        <taxon>Arthropoda</taxon>
        <taxon>Hexapoda</taxon>
        <taxon>Insecta</taxon>
        <taxon>Pterygota</taxon>
        <taxon>Neoptera</taxon>
        <taxon>Endopterygota</taxon>
        <taxon>Lepidoptera</taxon>
        <taxon>Glossata</taxon>
        <taxon>Ditrysia</taxon>
        <taxon>Noctuoidea</taxon>
        <taxon>Noctuidae</taxon>
        <taxon>Noctuinae</taxon>
        <taxon>Hadenini</taxon>
        <taxon>Mythimna</taxon>
    </lineage>
</organism>
<accession>A0AAD7YBB5</accession>
<evidence type="ECO:0000256" key="5">
    <source>
        <dbReference type="SAM" id="MobiDB-lite"/>
    </source>
</evidence>
<dbReference type="CDD" id="cd00190">
    <property type="entry name" value="Tryp_SPc"/>
    <property type="match status" value="1"/>
</dbReference>
<dbReference type="Gene3D" id="2.40.10.10">
    <property type="entry name" value="Trypsin-like serine proteases"/>
    <property type="match status" value="1"/>
</dbReference>
<evidence type="ECO:0000256" key="3">
    <source>
        <dbReference type="ARBA" id="ARBA00022825"/>
    </source>
</evidence>
<dbReference type="InterPro" id="IPR050430">
    <property type="entry name" value="Peptidase_S1"/>
</dbReference>
<dbReference type="Pfam" id="PF00089">
    <property type="entry name" value="Trypsin"/>
    <property type="match status" value="1"/>
</dbReference>
<comment type="caution">
    <text evidence="8">The sequence shown here is derived from an EMBL/GenBank/DDBJ whole genome shotgun (WGS) entry which is preliminary data.</text>
</comment>
<dbReference type="EMBL" id="JARGEI010000023">
    <property type="protein sequence ID" value="KAJ8709937.1"/>
    <property type="molecule type" value="Genomic_DNA"/>
</dbReference>
<evidence type="ECO:0000256" key="2">
    <source>
        <dbReference type="ARBA" id="ARBA00022801"/>
    </source>
</evidence>
<dbReference type="PROSITE" id="PS50240">
    <property type="entry name" value="TRYPSIN_DOM"/>
    <property type="match status" value="1"/>
</dbReference>
<evidence type="ECO:0000256" key="4">
    <source>
        <dbReference type="ARBA" id="ARBA00023157"/>
    </source>
</evidence>
<evidence type="ECO:0000256" key="6">
    <source>
        <dbReference type="SAM" id="SignalP"/>
    </source>
</evidence>
<dbReference type="InterPro" id="IPR009003">
    <property type="entry name" value="Peptidase_S1_PA"/>
</dbReference>
<sequence>MYSIKNIILYFIVLITVIQVQSLVELREEDKDLAITEAAIRKTVNSIFSILKLDLVKDKARFGEFAAIHNFFVTITFEDDDNLKEIAKLARVDSIDNNTQHFITQFNEVLNEDNKSHEPTEDEYVTAHIDTFIRKLEYLKFKYGFATNDAKFGINTQVLNHLADPLQNITNATQGRKSTDVNLLNDDEFWIPSASRRIFEGRRETIKRFPFMASIQFFKKFQCGGSIIKSDLVITSASCLQLAWNNRFFRENPAFLSVQVGSDLYEGGDENIPILEVYFYPEYNPKNLRNNLAIMRLVRILKFGKRVSKIKKIDFDRNPQALPEYTPGITIIGWGARHTSNIVLNIWKNRLAYSVLDFYPLRECQEVYSKEYVTRTNFCAGFLSKGGGACNRDAGGPGVVGGKLVGVVSFGAPNCGAPDAPTVFTKLGYYTDWIEGILEMETPSGGRSTTLRPTMQIYDGDNFVISTKKTFKVTPIIASPRSTSPIPSSDALRSLNENEMFKEFITTMFGSEEVKEYLDQFESEETLTETTKRDIVRAAIVRPTTEPTTEADIEDTPADYDFPDDQKGSVRMVTTIDNFDELQVDELQAQSEETEDTTPTPEASLQIEDNDEQVQMEQNIAKLIDNIDIQELLASDIEEESYEPKNVIPKEINKPKEAKRYKETELSKPQNEILEKQESEEESDDSTVEIEIFENEETANADGGNNGDVYAGIGDQSNIISEELELPSPTKEVKKIKKEKKKKESYKDATFRQNSTDGILDIFSRNDLLKLFHEAVVDAASQNAISYTTSSTTEDQPTRGFFDRRDNGLSIPA</sequence>
<keyword evidence="2" id="KW-0378">Hydrolase</keyword>
<feature type="domain" description="Peptidase S1" evidence="7">
    <location>
        <begin position="198"/>
        <end position="439"/>
    </location>
</feature>
<dbReference type="AlphaFoldDB" id="A0AAD7YBB5"/>
<feature type="compositionally biased region" description="Acidic residues" evidence="5">
    <location>
        <begin position="549"/>
        <end position="563"/>
    </location>
</feature>
<feature type="region of interest" description="Disordered" evidence="5">
    <location>
        <begin position="658"/>
        <end position="687"/>
    </location>
</feature>
<dbReference type="SUPFAM" id="SSF50494">
    <property type="entry name" value="Trypsin-like serine proteases"/>
    <property type="match status" value="1"/>
</dbReference>
<keyword evidence="9" id="KW-1185">Reference proteome</keyword>